<protein>
    <recommendedName>
        <fullName evidence="3">Retrotransposon Copia-like N-terminal domain-containing protein</fullName>
    </recommendedName>
</protein>
<accession>A0A371HPQ5</accession>
<comment type="caution">
    <text evidence="1">The sequence shown here is derived from an EMBL/GenBank/DDBJ whole genome shotgun (WGS) entry which is preliminary data.</text>
</comment>
<keyword evidence="2" id="KW-1185">Reference proteome</keyword>
<feature type="non-terminal residue" evidence="1">
    <location>
        <position position="1"/>
    </location>
</feature>
<proteinExistence type="predicted"/>
<name>A0A371HPQ5_MUCPR</name>
<dbReference type="AlphaFoldDB" id="A0A371HPQ5"/>
<organism evidence="1 2">
    <name type="scientific">Mucuna pruriens</name>
    <name type="common">Velvet bean</name>
    <name type="synonym">Dolichos pruriens</name>
    <dbReference type="NCBI Taxonomy" id="157652"/>
    <lineage>
        <taxon>Eukaryota</taxon>
        <taxon>Viridiplantae</taxon>
        <taxon>Streptophyta</taxon>
        <taxon>Embryophyta</taxon>
        <taxon>Tracheophyta</taxon>
        <taxon>Spermatophyta</taxon>
        <taxon>Magnoliopsida</taxon>
        <taxon>eudicotyledons</taxon>
        <taxon>Gunneridae</taxon>
        <taxon>Pentapetalae</taxon>
        <taxon>rosids</taxon>
        <taxon>fabids</taxon>
        <taxon>Fabales</taxon>
        <taxon>Fabaceae</taxon>
        <taxon>Papilionoideae</taxon>
        <taxon>50 kb inversion clade</taxon>
        <taxon>NPAAA clade</taxon>
        <taxon>indigoferoid/millettioid clade</taxon>
        <taxon>Phaseoleae</taxon>
        <taxon>Mucuna</taxon>
    </lineage>
</organism>
<evidence type="ECO:0008006" key="3">
    <source>
        <dbReference type="Google" id="ProtNLM"/>
    </source>
</evidence>
<dbReference type="Proteomes" id="UP000257109">
    <property type="component" value="Unassembled WGS sequence"/>
</dbReference>
<dbReference type="EMBL" id="QJKJ01002016">
    <property type="protein sequence ID" value="RDY04779.1"/>
    <property type="molecule type" value="Genomic_DNA"/>
</dbReference>
<evidence type="ECO:0000313" key="1">
    <source>
        <dbReference type="EMBL" id="RDY04779.1"/>
    </source>
</evidence>
<evidence type="ECO:0000313" key="2">
    <source>
        <dbReference type="Proteomes" id="UP000257109"/>
    </source>
</evidence>
<reference evidence="1" key="1">
    <citation type="submission" date="2018-05" db="EMBL/GenBank/DDBJ databases">
        <title>Draft genome of Mucuna pruriens seed.</title>
        <authorList>
            <person name="Nnadi N.E."/>
            <person name="Vos R."/>
            <person name="Hasami M.H."/>
            <person name="Devisetty U.K."/>
            <person name="Aguiy J.C."/>
        </authorList>
    </citation>
    <scope>NUCLEOTIDE SEQUENCE [LARGE SCALE GENOMIC DNA]</scope>
    <source>
        <strain evidence="1">JCA_2017</strain>
    </source>
</reference>
<gene>
    <name evidence="1" type="ORF">CR513_11469</name>
</gene>
<dbReference type="OrthoDB" id="1909691at2759"/>
<sequence length="248" mass="28491">MQELILEIDWVGVDANQRKGGKQIEFSIKNLACIIIFNIEVVLPHGIDKAECPMVSRAETSTMAKPGIVLNETNYDIWSQIMEMHIAKKEKLSLIRLKSPPPTKKDDEYDKCYADNQKVKRWLLMSPKIMKRYIRIATAQEIWWGIRTGGIIVETHERGILRRIPLLQTTEQTSALEATIGNFVKDIQTRQTIGCGTRRGKLYYFDLESKSSDKLRQALTVKGIRGLKTHHFSGFVQMDIRDLCLKKD</sequence>